<dbReference type="KEGG" id="smf:Smon_0273"/>
<dbReference type="RefSeq" id="WP_012858314.1">
    <property type="nucleotide sequence ID" value="NC_013515.1"/>
</dbReference>
<evidence type="ECO:0000259" key="1">
    <source>
        <dbReference type="Pfam" id="PF07883"/>
    </source>
</evidence>
<protein>
    <submittedName>
        <fullName evidence="2">Cupin 2 conserved barrel domain protein</fullName>
    </submittedName>
</protein>
<dbReference type="eggNOG" id="COG1917">
    <property type="taxonomic scope" value="Bacteria"/>
</dbReference>
<dbReference type="InterPro" id="IPR013096">
    <property type="entry name" value="Cupin_2"/>
</dbReference>
<dbReference type="OrthoDB" id="95723at2"/>
<dbReference type="InterPro" id="IPR014710">
    <property type="entry name" value="RmlC-like_jellyroll"/>
</dbReference>
<gene>
    <name evidence="2" type="ordered locus">Smon_0273</name>
</gene>
<dbReference type="InterPro" id="IPR011051">
    <property type="entry name" value="RmlC_Cupin_sf"/>
</dbReference>
<dbReference type="GeneID" id="29673328"/>
<organism evidence="2 3">
    <name type="scientific">Streptobacillus moniliformis (strain ATCC 14647 / DSM 12112 / NCTC 10651 / 9901)</name>
    <dbReference type="NCBI Taxonomy" id="519441"/>
    <lineage>
        <taxon>Bacteria</taxon>
        <taxon>Fusobacteriati</taxon>
        <taxon>Fusobacteriota</taxon>
        <taxon>Fusobacteriia</taxon>
        <taxon>Fusobacteriales</taxon>
        <taxon>Leptotrichiaceae</taxon>
        <taxon>Streptobacillus</taxon>
    </lineage>
</organism>
<evidence type="ECO:0000313" key="3">
    <source>
        <dbReference type="Proteomes" id="UP000002072"/>
    </source>
</evidence>
<evidence type="ECO:0000313" key="2">
    <source>
        <dbReference type="EMBL" id="ACZ00757.1"/>
    </source>
</evidence>
<dbReference type="STRING" id="519441.Smon_0273"/>
<accession>D1AWT1</accession>
<keyword evidence="3" id="KW-1185">Reference proteome</keyword>
<dbReference type="HOGENOM" id="CLU_147397_1_0_0"/>
<dbReference type="Proteomes" id="UP000002072">
    <property type="component" value="Chromosome"/>
</dbReference>
<name>D1AWT1_STRM9</name>
<dbReference type="AlphaFoldDB" id="D1AWT1"/>
<dbReference type="Pfam" id="PF07883">
    <property type="entry name" value="Cupin_2"/>
    <property type="match status" value="1"/>
</dbReference>
<feature type="domain" description="Cupin type-2" evidence="1">
    <location>
        <begin position="38"/>
        <end position="87"/>
    </location>
</feature>
<dbReference type="SUPFAM" id="SSF51182">
    <property type="entry name" value="RmlC-like cupins"/>
    <property type="match status" value="1"/>
</dbReference>
<proteinExistence type="predicted"/>
<dbReference type="Gene3D" id="2.60.120.10">
    <property type="entry name" value="Jelly Rolls"/>
    <property type="match status" value="1"/>
</dbReference>
<reference evidence="2 3" key="1">
    <citation type="journal article" date="2009" name="Stand. Genomic Sci.">
        <title>Complete genome sequence of Streptobacillus moniliformis type strain (9901T).</title>
        <authorList>
            <person name="Nolan M."/>
            <person name="Gronow S."/>
            <person name="Lapidus A."/>
            <person name="Ivanova N."/>
            <person name="Copeland A."/>
            <person name="Lucas S."/>
            <person name="Del Rio T.G."/>
            <person name="Chen F."/>
            <person name="Tice H."/>
            <person name="Pitluck S."/>
            <person name="Cheng J.F."/>
            <person name="Sims D."/>
            <person name="Meincke L."/>
            <person name="Bruce D."/>
            <person name="Goodwin L."/>
            <person name="Brettin T."/>
            <person name="Han C."/>
            <person name="Detter J.C."/>
            <person name="Ovchinikova G."/>
            <person name="Pati A."/>
            <person name="Mavromatis K."/>
            <person name="Mikhailova N."/>
            <person name="Chen A."/>
            <person name="Palaniappan K."/>
            <person name="Land M."/>
            <person name="Hauser L."/>
            <person name="Chang Y.J."/>
            <person name="Jeffries C.D."/>
            <person name="Rohde M."/>
            <person name="Sproer C."/>
            <person name="Goker M."/>
            <person name="Bristow J."/>
            <person name="Eisen J.A."/>
            <person name="Markowitz V."/>
            <person name="Hugenholtz P."/>
            <person name="Kyrpides N.C."/>
            <person name="Klenk H.P."/>
            <person name="Chain P."/>
        </authorList>
    </citation>
    <scope>NUCLEOTIDE SEQUENCE [LARGE SCALE GENOMIC DNA]</scope>
    <source>
        <strain evidence="3">ATCC 14647 / DSM 12112 / NCTC 10651 / 9901</strain>
    </source>
</reference>
<dbReference type="EMBL" id="CP001779">
    <property type="protein sequence ID" value="ACZ00757.1"/>
    <property type="molecule type" value="Genomic_DNA"/>
</dbReference>
<sequence>MINEYGELVEVLMDDKIKVERITSNSNVTDFMISDLDEYVYILEGCSKLLVGEKEIFLKKDTGFFIPKNTEHKVTYTSSDCKWLCIFLKE</sequence>